<proteinExistence type="inferred from homology"/>
<dbReference type="GO" id="GO:0003729">
    <property type="term" value="F:mRNA binding"/>
    <property type="evidence" value="ECO:0007669"/>
    <property type="project" value="TreeGrafter"/>
</dbReference>
<dbReference type="InterPro" id="IPR011993">
    <property type="entry name" value="PH-like_dom_sf"/>
</dbReference>
<reference evidence="7" key="2">
    <citation type="submission" date="2015-01" db="EMBL/GenBank/DDBJ databases">
        <title>Evolutionary Origins and Diversification of the Mycorrhizal Mutualists.</title>
        <authorList>
            <consortium name="DOE Joint Genome Institute"/>
            <consortium name="Mycorrhizal Genomics Consortium"/>
            <person name="Kohler A."/>
            <person name="Kuo A."/>
            <person name="Nagy L.G."/>
            <person name="Floudas D."/>
            <person name="Copeland A."/>
            <person name="Barry K.W."/>
            <person name="Cichocki N."/>
            <person name="Veneault-Fourrey C."/>
            <person name="LaButti K."/>
            <person name="Lindquist E.A."/>
            <person name="Lipzen A."/>
            <person name="Lundell T."/>
            <person name="Morin E."/>
            <person name="Murat C."/>
            <person name="Riley R."/>
            <person name="Ohm R."/>
            <person name="Sun H."/>
            <person name="Tunlid A."/>
            <person name="Henrissat B."/>
            <person name="Grigoriev I.V."/>
            <person name="Hibbett D.S."/>
            <person name="Martin F."/>
        </authorList>
    </citation>
    <scope>NUCLEOTIDE SEQUENCE [LARGE SCALE GENOMIC DNA]</scope>
    <source>
        <strain evidence="7">Zn</strain>
    </source>
</reference>
<dbReference type="HOGENOM" id="CLU_058649_2_0_1"/>
<keyword evidence="7" id="KW-1185">Reference proteome</keyword>
<feature type="region of interest" description="Disordered" evidence="5">
    <location>
        <begin position="204"/>
        <end position="227"/>
    </location>
</feature>
<sequence>MTPRKAHRHRHNHSQSHLQQPIQASDYDSEVPYTAPESVPVRSNNELNLTVLQHYNPSITAILSIAASCQIYNYFPADGTWDKAEIAGTLFVCQMAAFSATTVGARERFCVALLNKKGLDNLIIDMQDVQEVEIKDEFMIIRFLERRQAGLNGQGPLDEEKVLGFYIHADQADTRELNCTLVKGLWERVKDGVILEALDRGTQEMGGTESFEEGGFESGSTSGAVLPGRRLSLKDLFGGQPVR</sequence>
<organism evidence="6 7">
    <name type="scientific">Oidiodendron maius (strain Zn)</name>
    <dbReference type="NCBI Taxonomy" id="913774"/>
    <lineage>
        <taxon>Eukaryota</taxon>
        <taxon>Fungi</taxon>
        <taxon>Dikarya</taxon>
        <taxon>Ascomycota</taxon>
        <taxon>Pezizomycotina</taxon>
        <taxon>Leotiomycetes</taxon>
        <taxon>Leotiomycetes incertae sedis</taxon>
        <taxon>Myxotrichaceae</taxon>
        <taxon>Oidiodendron</taxon>
    </lineage>
</organism>
<dbReference type="GO" id="GO:0006397">
    <property type="term" value="P:mRNA processing"/>
    <property type="evidence" value="ECO:0007669"/>
    <property type="project" value="UniProtKB-KW"/>
</dbReference>
<gene>
    <name evidence="6" type="ORF">OIDMADRAFT_189438</name>
</gene>
<evidence type="ECO:0000256" key="5">
    <source>
        <dbReference type="SAM" id="MobiDB-lite"/>
    </source>
</evidence>
<dbReference type="Gene3D" id="2.30.29.30">
    <property type="entry name" value="Pleckstrin-homology domain (PH domain)/Phosphotyrosine-binding domain (PTB)"/>
    <property type="match status" value="1"/>
</dbReference>
<protein>
    <submittedName>
        <fullName evidence="6">Uncharacterized protein</fullName>
    </submittedName>
</protein>
<comment type="similarity">
    <text evidence="2">Belongs to the DCP1 family.</text>
</comment>
<dbReference type="AlphaFoldDB" id="A0A0C3D3J5"/>
<dbReference type="SUPFAM" id="SSF50729">
    <property type="entry name" value="PH domain-like"/>
    <property type="match status" value="1"/>
</dbReference>
<dbReference type="STRING" id="913774.A0A0C3D3J5"/>
<dbReference type="InParanoid" id="A0A0C3D3J5"/>
<dbReference type="PANTHER" id="PTHR16290:SF0">
    <property type="entry name" value="DECAPPING PROTEIN 1, ISOFORM A"/>
    <property type="match status" value="1"/>
</dbReference>
<evidence type="ECO:0000256" key="3">
    <source>
        <dbReference type="ARBA" id="ARBA00022490"/>
    </source>
</evidence>
<dbReference type="GO" id="GO:0000932">
    <property type="term" value="C:P-body"/>
    <property type="evidence" value="ECO:0007669"/>
    <property type="project" value="TreeGrafter"/>
</dbReference>
<keyword evidence="3" id="KW-0963">Cytoplasm</keyword>
<dbReference type="OrthoDB" id="255837at2759"/>
<dbReference type="PANTHER" id="PTHR16290">
    <property type="entry name" value="TRANSCRIPTION FACTOR SMIF DECAPPING ENZYME DCP1"/>
    <property type="match status" value="1"/>
</dbReference>
<evidence type="ECO:0000313" key="7">
    <source>
        <dbReference type="Proteomes" id="UP000054321"/>
    </source>
</evidence>
<reference evidence="6 7" key="1">
    <citation type="submission" date="2014-04" db="EMBL/GenBank/DDBJ databases">
        <authorList>
            <consortium name="DOE Joint Genome Institute"/>
            <person name="Kuo A."/>
            <person name="Martino E."/>
            <person name="Perotto S."/>
            <person name="Kohler A."/>
            <person name="Nagy L.G."/>
            <person name="Floudas D."/>
            <person name="Copeland A."/>
            <person name="Barry K.W."/>
            <person name="Cichocki N."/>
            <person name="Veneault-Fourrey C."/>
            <person name="LaButti K."/>
            <person name="Lindquist E.A."/>
            <person name="Lipzen A."/>
            <person name="Lundell T."/>
            <person name="Morin E."/>
            <person name="Murat C."/>
            <person name="Sun H."/>
            <person name="Tunlid A."/>
            <person name="Henrissat B."/>
            <person name="Grigoriev I.V."/>
            <person name="Hibbett D.S."/>
            <person name="Martin F."/>
            <person name="Nordberg H.P."/>
            <person name="Cantor M.N."/>
            <person name="Hua S.X."/>
        </authorList>
    </citation>
    <scope>NUCLEOTIDE SEQUENCE [LARGE SCALE GENOMIC DNA]</scope>
    <source>
        <strain evidence="6 7">Zn</strain>
    </source>
</reference>
<dbReference type="GO" id="GO:0008047">
    <property type="term" value="F:enzyme activator activity"/>
    <property type="evidence" value="ECO:0007669"/>
    <property type="project" value="InterPro"/>
</dbReference>
<evidence type="ECO:0000256" key="4">
    <source>
        <dbReference type="ARBA" id="ARBA00022664"/>
    </source>
</evidence>
<keyword evidence="4" id="KW-0507">mRNA processing</keyword>
<dbReference type="Pfam" id="PF06058">
    <property type="entry name" value="DCP1"/>
    <property type="match status" value="1"/>
</dbReference>
<dbReference type="Proteomes" id="UP000054321">
    <property type="component" value="Unassembled WGS sequence"/>
</dbReference>
<evidence type="ECO:0000256" key="2">
    <source>
        <dbReference type="ARBA" id="ARBA00008778"/>
    </source>
</evidence>
<dbReference type="GO" id="GO:0000290">
    <property type="term" value="P:deadenylation-dependent decapping of nuclear-transcribed mRNA"/>
    <property type="evidence" value="ECO:0007669"/>
    <property type="project" value="InterPro"/>
</dbReference>
<feature type="region of interest" description="Disordered" evidence="5">
    <location>
        <begin position="1"/>
        <end position="22"/>
    </location>
</feature>
<dbReference type="InterPro" id="IPR010334">
    <property type="entry name" value="Dcp1"/>
</dbReference>
<accession>A0A0C3D3J5</accession>
<feature type="compositionally biased region" description="Basic residues" evidence="5">
    <location>
        <begin position="1"/>
        <end position="14"/>
    </location>
</feature>
<dbReference type="EMBL" id="KN832871">
    <property type="protein sequence ID" value="KIN05844.1"/>
    <property type="molecule type" value="Genomic_DNA"/>
</dbReference>
<dbReference type="GO" id="GO:0031087">
    <property type="term" value="P:deadenylation-independent decapping of nuclear-transcribed mRNA"/>
    <property type="evidence" value="ECO:0007669"/>
    <property type="project" value="TreeGrafter"/>
</dbReference>
<evidence type="ECO:0000256" key="1">
    <source>
        <dbReference type="ARBA" id="ARBA00004496"/>
    </source>
</evidence>
<comment type="subcellular location">
    <subcellularLocation>
        <location evidence="1">Cytoplasm</location>
    </subcellularLocation>
</comment>
<evidence type="ECO:0000313" key="6">
    <source>
        <dbReference type="EMBL" id="KIN05844.1"/>
    </source>
</evidence>
<name>A0A0C3D3J5_OIDMZ</name>